<evidence type="ECO:0000256" key="9">
    <source>
        <dbReference type="ARBA" id="ARBA00022597"/>
    </source>
</evidence>
<dbReference type="PROSITE" id="PS51350">
    <property type="entry name" value="PTS_HPR_DOM"/>
    <property type="match status" value="1"/>
</dbReference>
<comment type="catalytic activity">
    <reaction evidence="2">
        <text>dihydroxyacetone + phosphoenolpyruvate = dihydroxyacetone phosphate + pyruvate</text>
        <dbReference type="Rhea" id="RHEA:18381"/>
        <dbReference type="ChEBI" id="CHEBI:15361"/>
        <dbReference type="ChEBI" id="CHEBI:16016"/>
        <dbReference type="ChEBI" id="CHEBI:57642"/>
        <dbReference type="ChEBI" id="CHEBI:58702"/>
        <dbReference type="EC" id="2.7.1.121"/>
    </reaction>
</comment>
<evidence type="ECO:0000256" key="12">
    <source>
        <dbReference type="ARBA" id="ARBA00022723"/>
    </source>
</evidence>
<dbReference type="NCBIfam" id="TIGR01417">
    <property type="entry name" value="PTS_I_fam"/>
    <property type="match status" value="1"/>
</dbReference>
<comment type="function">
    <text evidence="4">Component of the dihydroxyacetone kinase complex, which is responsible for the phosphoenolpyruvate (PEP)-dependent phosphorylation of dihydroxyacetone. DhaM serves as the phosphoryl donor. Is phosphorylated by phosphoenolpyruvate in an EI- and HPr-dependent reaction, and a phosphorelay system on histidine residues finally leads to phosphoryl transfer to DhaL and dihydroxyacetone.</text>
</comment>
<dbReference type="Pfam" id="PF00381">
    <property type="entry name" value="PTS-HPr"/>
    <property type="match status" value="1"/>
</dbReference>
<dbReference type="InterPro" id="IPR008731">
    <property type="entry name" value="PTS_EIN"/>
</dbReference>
<evidence type="ECO:0000256" key="6">
    <source>
        <dbReference type="ARBA" id="ARBA00007837"/>
    </source>
</evidence>
<feature type="coiled-coil region" evidence="16">
    <location>
        <begin position="286"/>
        <end position="313"/>
    </location>
</feature>
<evidence type="ECO:0000313" key="20">
    <source>
        <dbReference type="Proteomes" id="UP000184694"/>
    </source>
</evidence>
<dbReference type="Gene3D" id="3.30.1340.10">
    <property type="entry name" value="HPr-like"/>
    <property type="match status" value="1"/>
</dbReference>
<proteinExistence type="inferred from homology"/>
<dbReference type="InterPro" id="IPR036662">
    <property type="entry name" value="PTS_EIIA_man-typ_sf"/>
</dbReference>
<comment type="similarity">
    <text evidence="6">Belongs to the PEP-utilizing enzyme family.</text>
</comment>
<dbReference type="PRINTS" id="PR00107">
    <property type="entry name" value="PHOSPHOCPHPR"/>
</dbReference>
<dbReference type="Pfam" id="PF02896">
    <property type="entry name" value="PEP-utilizers_C"/>
    <property type="match status" value="1"/>
</dbReference>
<reference evidence="20" key="1">
    <citation type="submission" date="2016-11" db="EMBL/GenBank/DDBJ databases">
        <authorList>
            <person name="Varghese N."/>
            <person name="Submissions S."/>
        </authorList>
    </citation>
    <scope>NUCLEOTIDE SEQUENCE [LARGE SCALE GENOMIC DNA]</scope>
    <source>
        <strain evidence="20">DSM 17456</strain>
    </source>
</reference>
<comment type="cofactor">
    <cofactor evidence="3">
        <name>Mg(2+)</name>
        <dbReference type="ChEBI" id="CHEBI:18420"/>
    </cofactor>
</comment>
<dbReference type="Pfam" id="PF00391">
    <property type="entry name" value="PEP-utilizers"/>
    <property type="match status" value="1"/>
</dbReference>
<keyword evidence="10" id="KW-0808">Transferase</keyword>
<evidence type="ECO:0000259" key="17">
    <source>
        <dbReference type="PROSITE" id="PS51096"/>
    </source>
</evidence>
<evidence type="ECO:0000256" key="15">
    <source>
        <dbReference type="ARBA" id="ARBA00046577"/>
    </source>
</evidence>
<dbReference type="NCBIfam" id="TIGR02364">
    <property type="entry name" value="dha_pts"/>
    <property type="match status" value="1"/>
</dbReference>
<dbReference type="GO" id="GO:0046872">
    <property type="term" value="F:metal ion binding"/>
    <property type="evidence" value="ECO:0007669"/>
    <property type="project" value="UniProtKB-KW"/>
</dbReference>
<dbReference type="InterPro" id="IPR036637">
    <property type="entry name" value="Phosphohistidine_dom_sf"/>
</dbReference>
<organism evidence="19 20">
    <name type="scientific">Halodesulfovibrio marinisediminis DSM 17456</name>
    <dbReference type="NCBI Taxonomy" id="1121457"/>
    <lineage>
        <taxon>Bacteria</taxon>
        <taxon>Pseudomonadati</taxon>
        <taxon>Thermodesulfobacteriota</taxon>
        <taxon>Desulfovibrionia</taxon>
        <taxon>Desulfovibrionales</taxon>
        <taxon>Desulfovibrionaceae</taxon>
        <taxon>Halodesulfovibrio</taxon>
    </lineage>
</organism>
<dbReference type="InterPro" id="IPR040442">
    <property type="entry name" value="Pyrv_kinase-like_dom_sf"/>
</dbReference>
<comment type="catalytic activity">
    <reaction evidence="1">
        <text>L-histidyl-[protein] + phosphoenolpyruvate = N(pros)-phospho-L-histidyl-[protein] + pyruvate</text>
        <dbReference type="Rhea" id="RHEA:23880"/>
        <dbReference type="Rhea" id="RHEA-COMP:9745"/>
        <dbReference type="Rhea" id="RHEA-COMP:9746"/>
        <dbReference type="ChEBI" id="CHEBI:15361"/>
        <dbReference type="ChEBI" id="CHEBI:29979"/>
        <dbReference type="ChEBI" id="CHEBI:58702"/>
        <dbReference type="ChEBI" id="CHEBI:64837"/>
        <dbReference type="EC" id="2.7.3.9"/>
    </reaction>
</comment>
<dbReference type="Proteomes" id="UP000184694">
    <property type="component" value="Unassembled WGS sequence"/>
</dbReference>
<dbReference type="Pfam" id="PF03610">
    <property type="entry name" value="EIIA-man"/>
    <property type="match status" value="1"/>
</dbReference>
<dbReference type="Gene3D" id="3.40.50.510">
    <property type="entry name" value="Phosphotransferase system, mannose-type IIA component"/>
    <property type="match status" value="1"/>
</dbReference>
<dbReference type="PANTHER" id="PTHR46244">
    <property type="entry name" value="PHOSPHOENOLPYRUVATE-PROTEIN PHOSPHOTRANSFERASE"/>
    <property type="match status" value="1"/>
</dbReference>
<evidence type="ECO:0000259" key="18">
    <source>
        <dbReference type="PROSITE" id="PS51350"/>
    </source>
</evidence>
<feature type="domain" description="HPr" evidence="18">
    <location>
        <begin position="156"/>
        <end position="243"/>
    </location>
</feature>
<dbReference type="InterPro" id="IPR012844">
    <property type="entry name" value="DhaM_N"/>
</dbReference>
<comment type="subunit">
    <text evidence="15">Homodimer. The dihydroxyacetone kinase complex is composed of a homodimer of DhaM, a homodimer of DhaK and the subunit DhaL.</text>
</comment>
<dbReference type="InterPro" id="IPR015813">
    <property type="entry name" value="Pyrv/PenolPyrv_kinase-like_dom"/>
</dbReference>
<evidence type="ECO:0000256" key="3">
    <source>
        <dbReference type="ARBA" id="ARBA00001946"/>
    </source>
</evidence>
<dbReference type="PANTHER" id="PTHR46244:SF6">
    <property type="entry name" value="PHOSPHOENOLPYRUVATE-PROTEIN PHOSPHOTRANSFERASE"/>
    <property type="match status" value="1"/>
</dbReference>
<dbReference type="OrthoDB" id="9765468at2"/>
<evidence type="ECO:0000256" key="8">
    <source>
        <dbReference type="ARBA" id="ARBA00022490"/>
    </source>
</evidence>
<dbReference type="InterPro" id="IPR036618">
    <property type="entry name" value="PtsI_HPr-bd_sf"/>
</dbReference>
<evidence type="ECO:0000256" key="14">
    <source>
        <dbReference type="ARBA" id="ARBA00022842"/>
    </source>
</evidence>
<keyword evidence="12" id="KW-0479">Metal-binding</keyword>
<evidence type="ECO:0000256" key="4">
    <source>
        <dbReference type="ARBA" id="ARBA00002788"/>
    </source>
</evidence>
<dbReference type="SUPFAM" id="SSF55594">
    <property type="entry name" value="HPr-like"/>
    <property type="match status" value="1"/>
</dbReference>
<keyword evidence="7" id="KW-0813">Transport</keyword>
<accession>A0A1N6FVL6</accession>
<dbReference type="PROSITE" id="PS00369">
    <property type="entry name" value="PTS_HPR_HIS"/>
    <property type="match status" value="1"/>
</dbReference>
<evidence type="ECO:0000256" key="16">
    <source>
        <dbReference type="SAM" id="Coils"/>
    </source>
</evidence>
<keyword evidence="11" id="KW-0598">Phosphotransferase system</keyword>
<dbReference type="NCBIfam" id="TIGR01003">
    <property type="entry name" value="PTS_HPr_family"/>
    <property type="match status" value="1"/>
</dbReference>
<dbReference type="PROSITE" id="PS51096">
    <property type="entry name" value="PTS_EIIA_TYPE_4"/>
    <property type="match status" value="1"/>
</dbReference>
<name>A0A1N6FVL6_9BACT</name>
<dbReference type="EMBL" id="FSRG01000004">
    <property type="protein sequence ID" value="SIN99221.1"/>
    <property type="molecule type" value="Genomic_DNA"/>
</dbReference>
<evidence type="ECO:0000256" key="1">
    <source>
        <dbReference type="ARBA" id="ARBA00000683"/>
    </source>
</evidence>
<evidence type="ECO:0000256" key="13">
    <source>
        <dbReference type="ARBA" id="ARBA00022777"/>
    </source>
</evidence>
<dbReference type="InterPro" id="IPR006318">
    <property type="entry name" value="PTS_EI-like"/>
</dbReference>
<dbReference type="InterPro" id="IPR000121">
    <property type="entry name" value="PEP_util_C"/>
</dbReference>
<keyword evidence="8" id="KW-0963">Cytoplasm</keyword>
<keyword evidence="9" id="KW-0762">Sugar transport</keyword>
<evidence type="ECO:0000256" key="5">
    <source>
        <dbReference type="ARBA" id="ARBA00004496"/>
    </source>
</evidence>
<evidence type="ECO:0000256" key="7">
    <source>
        <dbReference type="ARBA" id="ARBA00022448"/>
    </source>
</evidence>
<dbReference type="Pfam" id="PF05524">
    <property type="entry name" value="PEP-utilisers_N"/>
    <property type="match status" value="1"/>
</dbReference>
<feature type="domain" description="PTS EIIA type-4" evidence="17">
    <location>
        <begin position="1"/>
        <end position="134"/>
    </location>
</feature>
<gene>
    <name evidence="19" type="ORF">SAMN02745161_1534</name>
</gene>
<dbReference type="PRINTS" id="PR01736">
    <property type="entry name" value="PHPHTRNFRASE"/>
</dbReference>
<dbReference type="GO" id="GO:0047324">
    <property type="term" value="F:phosphoenolpyruvate-glycerone phosphotransferase activity"/>
    <property type="evidence" value="ECO:0007669"/>
    <property type="project" value="UniProtKB-EC"/>
</dbReference>
<dbReference type="InterPro" id="IPR050499">
    <property type="entry name" value="PEP-utilizing_PTS_enzyme"/>
</dbReference>
<evidence type="ECO:0000256" key="10">
    <source>
        <dbReference type="ARBA" id="ARBA00022679"/>
    </source>
</evidence>
<dbReference type="CDD" id="cd00367">
    <property type="entry name" value="PTS-HPr_like"/>
    <property type="match status" value="1"/>
</dbReference>
<dbReference type="Gene3D" id="3.20.20.60">
    <property type="entry name" value="Phosphoenolpyruvate-binding domains"/>
    <property type="match status" value="1"/>
</dbReference>
<protein>
    <submittedName>
        <fullName evidence="19">Phosphocarrier protein FPr</fullName>
    </submittedName>
</protein>
<sequence length="827" mass="89432">MVGIVLVSHSNLLVAGVLEVTEQMTKGTVPVFVACGTGDEENPIGTDPMRIHEAIVEAQQGDGVIVLMDFGSALLSTEAAVELLPEEEQGKVFLSPAPFVEGALAAVVQSAAGASVETILKEIASIMPTKSKQLGIEVRIPTAQKDENMPPSKEESEEISLVVPNHLGLHARPAARIAGTVGGYSSNVWLIRGSDSADARSLNQITMLTVQKGDVIQFRAVGADAKDVLKALQALANVNFGDVDKPDFRLRGERMPEGGIAAAPGSALGSVVWYRPTLPIVERKIVSDAEREMVRLAEAIAMARIELADLEHQASGNVETAEEAEFFALHSMLLDDPYITCSAHDYITKAKYNAEAAWAETIEKTMERYRTLQNEYVRGRVVDVLDVGSRVLRALTGEEFCGPKVENPAILIANDLGASDMANLDTKNVLGIVTQEGGAASHVAVFSRTLRIPAVVGVKRLISSLQDGDVIGLNGATGEVWISPDAGEQEKLTALRSQWDVHLQEVRKKAVEPAITRDGKSVRVEVNVKNVDEIPVALEAGADGIGILRTEYLYLNRDSAPSSEEQYQEYKRAAEMLNGEPLVVSTADLGGDIILPYMEKSPVERNVAFDRRGVRFSLAHRDLFVQQIKALIRLAAEYPIKVLVPMVSHLTELREVYGVFNEARVMLKKESIPAAPNVDLGVVIEVPASVFLADQLAREADFFVLGGDDLARYVMVFDVKNSVLGTEFTQLHPAILRIMRDIIRLAHESGIPVSVGGGITSNLQAVFVLVGLGIDSLAVSPTSLEQTKEMIRTIVTSEAKEVALEAMDLPDAESVKALVSMHCCMQY</sequence>
<dbReference type="InterPro" id="IPR035895">
    <property type="entry name" value="HPr-like_sf"/>
</dbReference>
<dbReference type="GO" id="GO:0008965">
    <property type="term" value="F:phosphoenolpyruvate-protein phosphotransferase activity"/>
    <property type="evidence" value="ECO:0007669"/>
    <property type="project" value="UniProtKB-EC"/>
</dbReference>
<dbReference type="Gene3D" id="1.10.274.10">
    <property type="entry name" value="PtsI, HPr-binding domain"/>
    <property type="match status" value="1"/>
</dbReference>
<dbReference type="InterPro" id="IPR008279">
    <property type="entry name" value="PEP-util_enz_mobile_dom"/>
</dbReference>
<dbReference type="GO" id="GO:0005737">
    <property type="term" value="C:cytoplasm"/>
    <property type="evidence" value="ECO:0007669"/>
    <property type="project" value="UniProtKB-SubCell"/>
</dbReference>
<dbReference type="Gene3D" id="3.50.30.10">
    <property type="entry name" value="Phosphohistidine domain"/>
    <property type="match status" value="1"/>
</dbReference>
<dbReference type="RefSeq" id="WP_074216331.1">
    <property type="nucleotide sequence ID" value="NZ_FSRG01000004.1"/>
</dbReference>
<dbReference type="STRING" id="1121457.SAMN02745161_1534"/>
<dbReference type="SUPFAM" id="SSF53062">
    <property type="entry name" value="PTS system fructose IIA component-like"/>
    <property type="match status" value="1"/>
</dbReference>
<dbReference type="InterPro" id="IPR000032">
    <property type="entry name" value="HPr-like"/>
</dbReference>
<keyword evidence="20" id="KW-1185">Reference proteome</keyword>
<dbReference type="AlphaFoldDB" id="A0A1N6FVL6"/>
<dbReference type="InterPro" id="IPR001020">
    <property type="entry name" value="PTS_HPr_His_P_site"/>
</dbReference>
<comment type="subcellular location">
    <subcellularLocation>
        <location evidence="5">Cytoplasm</location>
    </subcellularLocation>
</comment>
<dbReference type="GO" id="GO:0009401">
    <property type="term" value="P:phosphoenolpyruvate-dependent sugar phosphotransferase system"/>
    <property type="evidence" value="ECO:0007669"/>
    <property type="project" value="UniProtKB-KW"/>
</dbReference>
<dbReference type="SUPFAM" id="SSF51621">
    <property type="entry name" value="Phosphoenolpyruvate/pyruvate domain"/>
    <property type="match status" value="1"/>
</dbReference>
<keyword evidence="13" id="KW-0418">Kinase</keyword>
<dbReference type="InterPro" id="IPR004701">
    <property type="entry name" value="PTS_EIIA_man-typ"/>
</dbReference>
<dbReference type="SUPFAM" id="SSF47831">
    <property type="entry name" value="Enzyme I of the PEP:sugar phosphotransferase system HPr-binding (sub)domain"/>
    <property type="match status" value="1"/>
</dbReference>
<evidence type="ECO:0000313" key="19">
    <source>
        <dbReference type="EMBL" id="SIN99221.1"/>
    </source>
</evidence>
<evidence type="ECO:0000256" key="2">
    <source>
        <dbReference type="ARBA" id="ARBA00001113"/>
    </source>
</evidence>
<keyword evidence="14" id="KW-0460">Magnesium</keyword>
<keyword evidence="16" id="KW-0175">Coiled coil</keyword>
<dbReference type="GO" id="GO:0016020">
    <property type="term" value="C:membrane"/>
    <property type="evidence" value="ECO:0007669"/>
    <property type="project" value="InterPro"/>
</dbReference>
<evidence type="ECO:0000256" key="11">
    <source>
        <dbReference type="ARBA" id="ARBA00022683"/>
    </source>
</evidence>
<dbReference type="SUPFAM" id="SSF52009">
    <property type="entry name" value="Phosphohistidine domain"/>
    <property type="match status" value="1"/>
</dbReference>